<proteinExistence type="predicted"/>
<dbReference type="Proteomes" id="UP001208017">
    <property type="component" value="Unassembled WGS sequence"/>
</dbReference>
<evidence type="ECO:0000313" key="2">
    <source>
        <dbReference type="Proteomes" id="UP001208017"/>
    </source>
</evidence>
<dbReference type="Gene3D" id="1.10.3450.10">
    <property type="entry name" value="TTHA0068-like"/>
    <property type="match status" value="1"/>
</dbReference>
<dbReference type="RefSeq" id="WP_267152929.1">
    <property type="nucleotide sequence ID" value="NZ_JAPMLT010000012.1"/>
</dbReference>
<comment type="caution">
    <text evidence="1">The sequence shown here is derived from an EMBL/GenBank/DDBJ whole genome shotgun (WGS) entry which is preliminary data.</text>
</comment>
<dbReference type="PANTHER" id="PTHR34796:SF1">
    <property type="entry name" value="EXPRESSED PROTEIN"/>
    <property type="match status" value="1"/>
</dbReference>
<reference evidence="1 2" key="1">
    <citation type="submission" date="2022-11" db="EMBL/GenBank/DDBJ databases">
        <title>Study of microbial diversity in lake waters.</title>
        <authorList>
            <person name="Zhang J."/>
        </authorList>
    </citation>
    <scope>NUCLEOTIDE SEQUENCE [LARGE SCALE GENOMIC DNA]</scope>
    <source>
        <strain evidence="1 2">DT12</strain>
    </source>
</reference>
<sequence length="141" mass="16495">MREQHPEEMLHFIRYVNEEEYYEAHDVLESYWHSERINFYKGLIQVAVGSYHLRVGNIAGARALFARAMELLQPYAPEFRALDVQHVLAWLESSLARIPVCVEMEREEVARLGIEPIRLWLLDGTPLPTEPWAGEEEDTDE</sequence>
<name>A0ABT3X472_9BACL</name>
<keyword evidence="2" id="KW-1185">Reference proteome</keyword>
<dbReference type="SUPFAM" id="SSF140663">
    <property type="entry name" value="TTHA0068-like"/>
    <property type="match status" value="1"/>
</dbReference>
<dbReference type="EMBL" id="JAPMLT010000012">
    <property type="protein sequence ID" value="MCX7571680.1"/>
    <property type="molecule type" value="Genomic_DNA"/>
</dbReference>
<dbReference type="InterPro" id="IPR005500">
    <property type="entry name" value="DUF309"/>
</dbReference>
<dbReference type="InterPro" id="IPR023203">
    <property type="entry name" value="TTHA0068_sf"/>
</dbReference>
<accession>A0ABT3X472</accession>
<protein>
    <submittedName>
        <fullName evidence="1">DUF309 domain-containing protein</fullName>
    </submittedName>
</protein>
<evidence type="ECO:0000313" key="1">
    <source>
        <dbReference type="EMBL" id="MCX7571680.1"/>
    </source>
</evidence>
<dbReference type="Pfam" id="PF03745">
    <property type="entry name" value="DUF309"/>
    <property type="match status" value="1"/>
</dbReference>
<gene>
    <name evidence="1" type="ORF">OS242_17190</name>
</gene>
<organism evidence="1 2">
    <name type="scientific">Tumebacillus lacus</name>
    <dbReference type="NCBI Taxonomy" id="2995335"/>
    <lineage>
        <taxon>Bacteria</taxon>
        <taxon>Bacillati</taxon>
        <taxon>Bacillota</taxon>
        <taxon>Bacilli</taxon>
        <taxon>Bacillales</taxon>
        <taxon>Alicyclobacillaceae</taxon>
        <taxon>Tumebacillus</taxon>
    </lineage>
</organism>
<dbReference type="PANTHER" id="PTHR34796">
    <property type="entry name" value="EXPRESSED PROTEIN"/>
    <property type="match status" value="1"/>
</dbReference>